<dbReference type="GO" id="GO:0000105">
    <property type="term" value="P:L-histidine biosynthetic process"/>
    <property type="evidence" value="ECO:0007669"/>
    <property type="project" value="UniProtKB-UniRule"/>
</dbReference>
<dbReference type="Gene3D" id="3.30.930.10">
    <property type="entry name" value="Bira Bifunctional Protein, Domain 2"/>
    <property type="match status" value="1"/>
</dbReference>
<evidence type="ECO:0000313" key="12">
    <source>
        <dbReference type="Proteomes" id="UP000064967"/>
    </source>
</evidence>
<dbReference type="InterPro" id="IPR004517">
    <property type="entry name" value="HisZ"/>
</dbReference>
<evidence type="ECO:0000256" key="5">
    <source>
        <dbReference type="ARBA" id="ARBA00011738"/>
    </source>
</evidence>
<dbReference type="InterPro" id="IPR004516">
    <property type="entry name" value="HisRS/HisZ"/>
</dbReference>
<dbReference type="Proteomes" id="UP000064967">
    <property type="component" value="Chromosome"/>
</dbReference>
<dbReference type="HAMAP" id="MF_00125">
    <property type="entry name" value="HisZ"/>
    <property type="match status" value="1"/>
</dbReference>
<dbReference type="GO" id="GO:0004821">
    <property type="term" value="F:histidine-tRNA ligase activity"/>
    <property type="evidence" value="ECO:0007669"/>
    <property type="project" value="TreeGrafter"/>
</dbReference>
<keyword evidence="12" id="KW-1185">Reference proteome</keyword>
<evidence type="ECO:0000259" key="10">
    <source>
        <dbReference type="PROSITE" id="PS50862"/>
    </source>
</evidence>
<dbReference type="PANTHER" id="PTHR43707:SF1">
    <property type="entry name" value="HISTIDINE--TRNA LIGASE, MITOCHONDRIAL-RELATED"/>
    <property type="match status" value="1"/>
</dbReference>
<dbReference type="InterPro" id="IPR041715">
    <property type="entry name" value="HisRS-like_core"/>
</dbReference>
<protein>
    <recommendedName>
        <fullName evidence="6 9">ATP phosphoribosyltransferase regulatory subunit</fullName>
    </recommendedName>
</protein>
<dbReference type="Pfam" id="PF13393">
    <property type="entry name" value="tRNA-synt_His"/>
    <property type="match status" value="1"/>
</dbReference>
<gene>
    <name evidence="9" type="primary">hisZ</name>
    <name evidence="11" type="ORF">AKJ09_09189</name>
</gene>
<comment type="pathway">
    <text evidence="2 9">Amino-acid biosynthesis; L-histidine biosynthesis; L-histidine from 5-phospho-alpha-D-ribose 1-diphosphate: step 1/9.</text>
</comment>
<dbReference type="GO" id="GO:0006427">
    <property type="term" value="P:histidyl-tRNA aminoacylation"/>
    <property type="evidence" value="ECO:0007669"/>
    <property type="project" value="TreeGrafter"/>
</dbReference>
<evidence type="ECO:0000256" key="4">
    <source>
        <dbReference type="ARBA" id="ARBA00011496"/>
    </source>
</evidence>
<dbReference type="OrthoDB" id="9800814at2"/>
<keyword evidence="9" id="KW-0368">Histidine biosynthesis</keyword>
<dbReference type="PANTHER" id="PTHR43707">
    <property type="entry name" value="HISTIDYL-TRNA SYNTHETASE"/>
    <property type="match status" value="1"/>
</dbReference>
<evidence type="ECO:0000256" key="2">
    <source>
        <dbReference type="ARBA" id="ARBA00004667"/>
    </source>
</evidence>
<evidence type="ECO:0000256" key="7">
    <source>
        <dbReference type="ARBA" id="ARBA00022490"/>
    </source>
</evidence>
<keyword evidence="9" id="KW-0028">Amino-acid biosynthesis</keyword>
<dbReference type="GO" id="GO:0016757">
    <property type="term" value="F:glycosyltransferase activity"/>
    <property type="evidence" value="ECO:0007669"/>
    <property type="project" value="UniProtKB-KW"/>
</dbReference>
<dbReference type="SUPFAM" id="SSF55681">
    <property type="entry name" value="Class II aaRS and biotin synthetases"/>
    <property type="match status" value="1"/>
</dbReference>
<dbReference type="UniPathway" id="UPA00031">
    <property type="reaction ID" value="UER00006"/>
</dbReference>
<dbReference type="PATRIC" id="fig|1391654.3.peg.9313"/>
<comment type="subunit">
    <text evidence="4 9">Heteromultimer composed of HisG and HisZ subunits.</text>
</comment>
<keyword evidence="11" id="KW-0328">Glycosyltransferase</keyword>
<dbReference type="STRING" id="1391654.AKJ09_09189"/>
<keyword evidence="7 9" id="KW-0963">Cytoplasm</keyword>
<dbReference type="NCBIfam" id="TIGR00443">
    <property type="entry name" value="hisZ_biosyn_reg"/>
    <property type="match status" value="1"/>
</dbReference>
<dbReference type="InterPro" id="IPR006195">
    <property type="entry name" value="aa-tRNA-synth_II"/>
</dbReference>
<comment type="subcellular location">
    <subcellularLocation>
        <location evidence="1 9">Cytoplasm</location>
    </subcellularLocation>
</comment>
<dbReference type="InterPro" id="IPR045864">
    <property type="entry name" value="aa-tRNA-synth_II/BPL/LPL"/>
</dbReference>
<dbReference type="EMBL" id="CP012333">
    <property type="protein sequence ID" value="AKV02526.1"/>
    <property type="molecule type" value="Genomic_DNA"/>
</dbReference>
<evidence type="ECO:0000256" key="1">
    <source>
        <dbReference type="ARBA" id="ARBA00004496"/>
    </source>
</evidence>
<dbReference type="CDD" id="cd00773">
    <property type="entry name" value="HisRS-like_core"/>
    <property type="match status" value="1"/>
</dbReference>
<evidence type="ECO:0000256" key="3">
    <source>
        <dbReference type="ARBA" id="ARBA00005539"/>
    </source>
</evidence>
<comment type="similarity">
    <text evidence="3 9">Belongs to the class-II aminoacyl-tRNA synthetase family. HisZ subfamily.</text>
</comment>
<proteinExistence type="inferred from homology"/>
<dbReference type="KEGG" id="llu:AKJ09_09189"/>
<keyword evidence="11" id="KW-0808">Transferase</keyword>
<comment type="miscellaneous">
    <text evidence="9">This function is generally fulfilled by the C-terminal part of HisG, which is missing in some bacteria such as this one.</text>
</comment>
<dbReference type="AlphaFoldDB" id="A0A0K1Q9Q6"/>
<evidence type="ECO:0000256" key="8">
    <source>
        <dbReference type="ARBA" id="ARBA00025246"/>
    </source>
</evidence>
<evidence type="ECO:0000256" key="9">
    <source>
        <dbReference type="HAMAP-Rule" id="MF_00125"/>
    </source>
</evidence>
<reference evidence="11 12" key="1">
    <citation type="submission" date="2015-08" db="EMBL/GenBank/DDBJ databases">
        <authorList>
            <person name="Babu N.S."/>
            <person name="Beckwith C.J."/>
            <person name="Beseler K.G."/>
            <person name="Brison A."/>
            <person name="Carone J.V."/>
            <person name="Caskin T.P."/>
            <person name="Diamond M."/>
            <person name="Durham M.E."/>
            <person name="Foxe J.M."/>
            <person name="Go M."/>
            <person name="Henderson B.A."/>
            <person name="Jones I.B."/>
            <person name="McGettigan J.A."/>
            <person name="Micheletti S.J."/>
            <person name="Nasrallah M.E."/>
            <person name="Ortiz D."/>
            <person name="Piller C.R."/>
            <person name="Privatt S.R."/>
            <person name="Schneider S.L."/>
            <person name="Sharp S."/>
            <person name="Smith T.C."/>
            <person name="Stanton J.D."/>
            <person name="Ullery H.E."/>
            <person name="Wilson R.J."/>
            <person name="Serrano M.G."/>
            <person name="Buck G."/>
            <person name="Lee V."/>
            <person name="Wang Y."/>
            <person name="Carvalho R."/>
            <person name="Voegtly L."/>
            <person name="Shi R."/>
            <person name="Duckworth R."/>
            <person name="Johnson A."/>
            <person name="Loviza R."/>
            <person name="Walstead R."/>
            <person name="Shah Z."/>
            <person name="Kiflezghi M."/>
            <person name="Wade K."/>
            <person name="Ball S.L."/>
            <person name="Bradley K.W."/>
            <person name="Asai D.J."/>
            <person name="Bowman C.A."/>
            <person name="Russell D.A."/>
            <person name="Pope W.H."/>
            <person name="Jacobs-Sera D."/>
            <person name="Hendrix R.W."/>
            <person name="Hatfull G.F."/>
        </authorList>
    </citation>
    <scope>NUCLEOTIDE SEQUENCE [LARGE SCALE GENOMIC DNA]</scope>
    <source>
        <strain evidence="11 12">DSM 27648</strain>
    </source>
</reference>
<feature type="domain" description="Aminoacyl-transfer RNA synthetases class-II family profile" evidence="10">
    <location>
        <begin position="28"/>
        <end position="324"/>
    </location>
</feature>
<sequence>MTSGLPRSLEHPLPAGLRDLLPEEAQSRRALAQRVQSRFAAFGYRLVTPPVFELADVVERGLGTLSSNDVLRFVEPESGEVCVLRPDMTPQIARIVATRLRDHAPPFRLAYEGTVVRRRIGRAKKHRQIPQVGVELCGVAGPEADLELLELAADVLREVGLERFTIDVSDAGIVRELLHGVAAEHAEDVTRALGRKDEAQLSELTEGLATRDALLALVRLHGGREALVEAVALLASTRAAEPAKRLLALFDAAVARGLSSHLTADAGEVRGFAYYTGTIFSIYAKGPGEPIGAGGRYDELLSRFGAPMPAIGLGLDLDALGWARKDAGMGESAPDGVVVVGAPDDPRLRMLRERSLVAVALSTRELATSYARSWRFAAVWDGTSLFDPVTNAPLGKSASVTSVDEAFLQTLAVLRSASRGD</sequence>
<evidence type="ECO:0000313" key="11">
    <source>
        <dbReference type="EMBL" id="AKV02526.1"/>
    </source>
</evidence>
<comment type="subunit">
    <text evidence="5">Homodimer.</text>
</comment>
<comment type="function">
    <text evidence="8 9">Required for the first step of histidine biosynthesis. May allow the feedback regulation of ATP phosphoribosyltransferase activity by histidine.</text>
</comment>
<name>A0A0K1Q9Q6_9BACT</name>
<dbReference type="RefSeq" id="WP_146653436.1">
    <property type="nucleotide sequence ID" value="NZ_CP012333.1"/>
</dbReference>
<dbReference type="PROSITE" id="PS50862">
    <property type="entry name" value="AA_TRNA_LIGASE_II"/>
    <property type="match status" value="1"/>
</dbReference>
<evidence type="ECO:0000256" key="6">
    <source>
        <dbReference type="ARBA" id="ARBA00020397"/>
    </source>
</evidence>
<organism evidence="11 12">
    <name type="scientific">Labilithrix luteola</name>
    <dbReference type="NCBI Taxonomy" id="1391654"/>
    <lineage>
        <taxon>Bacteria</taxon>
        <taxon>Pseudomonadati</taxon>
        <taxon>Myxococcota</taxon>
        <taxon>Polyangia</taxon>
        <taxon>Polyangiales</taxon>
        <taxon>Labilitrichaceae</taxon>
        <taxon>Labilithrix</taxon>
    </lineage>
</organism>
<accession>A0A0K1Q9Q6</accession>
<dbReference type="GO" id="GO:0005737">
    <property type="term" value="C:cytoplasm"/>
    <property type="evidence" value="ECO:0007669"/>
    <property type="project" value="UniProtKB-SubCell"/>
</dbReference>